<dbReference type="EMBL" id="LXQA010550701">
    <property type="protein sequence ID" value="MCI58729.1"/>
    <property type="molecule type" value="Genomic_DNA"/>
</dbReference>
<keyword evidence="2" id="KW-1185">Reference proteome</keyword>
<name>A0A392TC94_9FABA</name>
<sequence length="55" mass="5807">DLYRVDVDCLEAACELRLICLGSHSTGVPSTFDSRSCVLDSGGPITFDSRSGVSV</sequence>
<organism evidence="1 2">
    <name type="scientific">Trifolium medium</name>
    <dbReference type="NCBI Taxonomy" id="97028"/>
    <lineage>
        <taxon>Eukaryota</taxon>
        <taxon>Viridiplantae</taxon>
        <taxon>Streptophyta</taxon>
        <taxon>Embryophyta</taxon>
        <taxon>Tracheophyta</taxon>
        <taxon>Spermatophyta</taxon>
        <taxon>Magnoliopsida</taxon>
        <taxon>eudicotyledons</taxon>
        <taxon>Gunneridae</taxon>
        <taxon>Pentapetalae</taxon>
        <taxon>rosids</taxon>
        <taxon>fabids</taxon>
        <taxon>Fabales</taxon>
        <taxon>Fabaceae</taxon>
        <taxon>Papilionoideae</taxon>
        <taxon>50 kb inversion clade</taxon>
        <taxon>NPAAA clade</taxon>
        <taxon>Hologalegina</taxon>
        <taxon>IRL clade</taxon>
        <taxon>Trifolieae</taxon>
        <taxon>Trifolium</taxon>
    </lineage>
</organism>
<evidence type="ECO:0000313" key="2">
    <source>
        <dbReference type="Proteomes" id="UP000265520"/>
    </source>
</evidence>
<reference evidence="1 2" key="1">
    <citation type="journal article" date="2018" name="Front. Plant Sci.">
        <title>Red Clover (Trifolium pratense) and Zigzag Clover (T. medium) - A Picture of Genomic Similarities and Differences.</title>
        <authorList>
            <person name="Dluhosova J."/>
            <person name="Istvanek J."/>
            <person name="Nedelnik J."/>
            <person name="Repkova J."/>
        </authorList>
    </citation>
    <scope>NUCLEOTIDE SEQUENCE [LARGE SCALE GENOMIC DNA]</scope>
    <source>
        <strain evidence="2">cv. 10/8</strain>
        <tissue evidence="1">Leaf</tissue>
    </source>
</reference>
<feature type="non-terminal residue" evidence="1">
    <location>
        <position position="1"/>
    </location>
</feature>
<evidence type="ECO:0000313" key="1">
    <source>
        <dbReference type="EMBL" id="MCI58729.1"/>
    </source>
</evidence>
<protein>
    <submittedName>
        <fullName evidence="1">Uncharacterized protein</fullName>
    </submittedName>
</protein>
<dbReference type="AlphaFoldDB" id="A0A392TC94"/>
<accession>A0A392TC94</accession>
<dbReference type="Proteomes" id="UP000265520">
    <property type="component" value="Unassembled WGS sequence"/>
</dbReference>
<comment type="caution">
    <text evidence="1">The sequence shown here is derived from an EMBL/GenBank/DDBJ whole genome shotgun (WGS) entry which is preliminary data.</text>
</comment>
<proteinExistence type="predicted"/>